<evidence type="ECO:0000313" key="11">
    <source>
        <dbReference type="Proteomes" id="UP000270342"/>
    </source>
</evidence>
<dbReference type="RefSeq" id="WP_121083949.1">
    <property type="nucleotide sequence ID" value="NZ_RBZU01000001.1"/>
</dbReference>
<evidence type="ECO:0000256" key="5">
    <source>
        <dbReference type="ARBA" id="ARBA00022840"/>
    </source>
</evidence>
<dbReference type="InterPro" id="IPR027417">
    <property type="entry name" value="P-loop_NTPase"/>
</dbReference>
<feature type="binding site" evidence="8">
    <location>
        <begin position="14"/>
        <end position="22"/>
    </location>
    <ligand>
        <name>ATP</name>
        <dbReference type="ChEBI" id="CHEBI:30616"/>
    </ligand>
</feature>
<dbReference type="GO" id="GO:0036431">
    <property type="term" value="F:dCMP kinase activity"/>
    <property type="evidence" value="ECO:0007669"/>
    <property type="project" value="InterPro"/>
</dbReference>
<keyword evidence="8" id="KW-0963">Cytoplasm</keyword>
<feature type="domain" description="Cytidylate kinase" evidence="9">
    <location>
        <begin position="10"/>
        <end position="216"/>
    </location>
</feature>
<dbReference type="GO" id="GO:0006220">
    <property type="term" value="P:pyrimidine nucleotide metabolic process"/>
    <property type="evidence" value="ECO:0007669"/>
    <property type="project" value="UniProtKB-UniRule"/>
</dbReference>
<dbReference type="Pfam" id="PF02224">
    <property type="entry name" value="Cytidylate_kin"/>
    <property type="match status" value="1"/>
</dbReference>
<dbReference type="InterPro" id="IPR011994">
    <property type="entry name" value="Cytidylate_kinase_dom"/>
</dbReference>
<dbReference type="GO" id="GO:0005524">
    <property type="term" value="F:ATP binding"/>
    <property type="evidence" value="ECO:0007669"/>
    <property type="project" value="UniProtKB-UniRule"/>
</dbReference>
<dbReference type="PANTHER" id="PTHR21299:SF2">
    <property type="entry name" value="CYTIDYLATE KINASE"/>
    <property type="match status" value="1"/>
</dbReference>
<evidence type="ECO:0000256" key="6">
    <source>
        <dbReference type="ARBA" id="ARBA00047615"/>
    </source>
</evidence>
<organism evidence="10 11">
    <name type="scientific">Pararobbsia silviterrae</name>
    <dbReference type="NCBI Taxonomy" id="1792498"/>
    <lineage>
        <taxon>Bacteria</taxon>
        <taxon>Pseudomonadati</taxon>
        <taxon>Pseudomonadota</taxon>
        <taxon>Betaproteobacteria</taxon>
        <taxon>Burkholderiales</taxon>
        <taxon>Burkholderiaceae</taxon>
        <taxon>Pararobbsia</taxon>
    </lineage>
</organism>
<dbReference type="NCBIfam" id="TIGR00017">
    <property type="entry name" value="cmk"/>
    <property type="match status" value="1"/>
</dbReference>
<reference evidence="10 11" key="1">
    <citation type="submission" date="2018-10" db="EMBL/GenBank/DDBJ databases">
        <title>Robbsia sp. DHC34, isolated from soil.</title>
        <authorList>
            <person name="Gao Z.-H."/>
            <person name="Qiu L.-H."/>
        </authorList>
    </citation>
    <scope>NUCLEOTIDE SEQUENCE [LARGE SCALE GENOMIC DNA]</scope>
    <source>
        <strain evidence="10 11">DHC34</strain>
    </source>
</reference>
<evidence type="ECO:0000256" key="2">
    <source>
        <dbReference type="ARBA" id="ARBA00022679"/>
    </source>
</evidence>
<proteinExistence type="inferred from homology"/>
<keyword evidence="2 8" id="KW-0808">Transferase</keyword>
<keyword evidence="4 8" id="KW-0418">Kinase</keyword>
<evidence type="ECO:0000256" key="3">
    <source>
        <dbReference type="ARBA" id="ARBA00022741"/>
    </source>
</evidence>
<dbReference type="PANTHER" id="PTHR21299">
    <property type="entry name" value="CYTIDYLATE KINASE/PANTOATE-BETA-ALANINE LIGASE"/>
    <property type="match status" value="1"/>
</dbReference>
<comment type="subcellular location">
    <subcellularLocation>
        <location evidence="8">Cytoplasm</location>
    </subcellularLocation>
</comment>
<dbReference type="InterPro" id="IPR003136">
    <property type="entry name" value="Cytidylate_kin"/>
</dbReference>
<dbReference type="HAMAP" id="MF_00238">
    <property type="entry name" value="Cytidyl_kinase_type1"/>
    <property type="match status" value="1"/>
</dbReference>
<dbReference type="Proteomes" id="UP000270342">
    <property type="component" value="Unassembled WGS sequence"/>
</dbReference>
<dbReference type="GO" id="GO:0015949">
    <property type="term" value="P:nucleobase-containing small molecule interconversion"/>
    <property type="evidence" value="ECO:0007669"/>
    <property type="project" value="TreeGrafter"/>
</dbReference>
<dbReference type="CDD" id="cd02020">
    <property type="entry name" value="CMPK"/>
    <property type="match status" value="1"/>
</dbReference>
<comment type="similarity">
    <text evidence="1 8">Belongs to the cytidylate kinase family. Type 1 subfamily.</text>
</comment>
<evidence type="ECO:0000256" key="4">
    <source>
        <dbReference type="ARBA" id="ARBA00022777"/>
    </source>
</evidence>
<evidence type="ECO:0000256" key="7">
    <source>
        <dbReference type="ARBA" id="ARBA00048478"/>
    </source>
</evidence>
<evidence type="ECO:0000256" key="8">
    <source>
        <dbReference type="HAMAP-Rule" id="MF_00238"/>
    </source>
</evidence>
<comment type="caution">
    <text evidence="10">The sequence shown here is derived from an EMBL/GenBank/DDBJ whole genome shotgun (WGS) entry which is preliminary data.</text>
</comment>
<dbReference type="EC" id="2.7.4.25" evidence="8"/>
<gene>
    <name evidence="8" type="primary">cmk</name>
    <name evidence="10" type="ORF">D7S86_05005</name>
</gene>
<dbReference type="SUPFAM" id="SSF52540">
    <property type="entry name" value="P-loop containing nucleoside triphosphate hydrolases"/>
    <property type="match status" value="1"/>
</dbReference>
<accession>A0A494YEU6</accession>
<dbReference type="OrthoDB" id="9807434at2"/>
<keyword evidence="11" id="KW-1185">Reference proteome</keyword>
<dbReference type="EMBL" id="RBZU01000001">
    <property type="protein sequence ID" value="RKP59248.1"/>
    <property type="molecule type" value="Genomic_DNA"/>
</dbReference>
<dbReference type="Gene3D" id="3.40.50.300">
    <property type="entry name" value="P-loop containing nucleotide triphosphate hydrolases"/>
    <property type="match status" value="1"/>
</dbReference>
<sequence>MSANLKVPVITIDGPTASGKGTVAQQVADALGFHYLDSGALYRLTALASLKIGIDENDVDTLVELAQDIHIVFREGCVRLDGEDVSLDIRAESVGNRASAIAVHGALRQALIARQRAFRVPPGLVADGRDMGTVIFPDASLKVFLTASVEARADRRYKQLIEKGFSAKLDDLSRDLRARDDRDSQRAAAPLKPADDALTLDTSNLDVDQTVQTVVGWFRERMQNK</sequence>
<keyword evidence="5 8" id="KW-0067">ATP-binding</keyword>
<comment type="catalytic activity">
    <reaction evidence="7 8">
        <text>CMP + ATP = CDP + ADP</text>
        <dbReference type="Rhea" id="RHEA:11600"/>
        <dbReference type="ChEBI" id="CHEBI:30616"/>
        <dbReference type="ChEBI" id="CHEBI:58069"/>
        <dbReference type="ChEBI" id="CHEBI:60377"/>
        <dbReference type="ChEBI" id="CHEBI:456216"/>
        <dbReference type="EC" id="2.7.4.25"/>
    </reaction>
</comment>
<evidence type="ECO:0000259" key="9">
    <source>
        <dbReference type="Pfam" id="PF02224"/>
    </source>
</evidence>
<comment type="catalytic activity">
    <reaction evidence="6 8">
        <text>dCMP + ATP = dCDP + ADP</text>
        <dbReference type="Rhea" id="RHEA:25094"/>
        <dbReference type="ChEBI" id="CHEBI:30616"/>
        <dbReference type="ChEBI" id="CHEBI:57566"/>
        <dbReference type="ChEBI" id="CHEBI:58593"/>
        <dbReference type="ChEBI" id="CHEBI:456216"/>
        <dbReference type="EC" id="2.7.4.25"/>
    </reaction>
</comment>
<evidence type="ECO:0000313" key="10">
    <source>
        <dbReference type="EMBL" id="RKP59248.1"/>
    </source>
</evidence>
<dbReference type="GO" id="GO:0005829">
    <property type="term" value="C:cytosol"/>
    <property type="evidence" value="ECO:0007669"/>
    <property type="project" value="TreeGrafter"/>
</dbReference>
<dbReference type="GO" id="GO:0036430">
    <property type="term" value="F:CMP kinase activity"/>
    <property type="evidence" value="ECO:0007669"/>
    <property type="project" value="RHEA"/>
</dbReference>
<dbReference type="AlphaFoldDB" id="A0A494YEU6"/>
<keyword evidence="3 8" id="KW-0547">Nucleotide-binding</keyword>
<protein>
    <recommendedName>
        <fullName evidence="8">Cytidylate kinase</fullName>
        <shortName evidence="8">CK</shortName>
        <ecNumber evidence="8">2.7.4.25</ecNumber>
    </recommendedName>
    <alternativeName>
        <fullName evidence="8">Cytidine monophosphate kinase</fullName>
        <shortName evidence="8">CMP kinase</shortName>
    </alternativeName>
</protein>
<evidence type="ECO:0000256" key="1">
    <source>
        <dbReference type="ARBA" id="ARBA00009427"/>
    </source>
</evidence>
<name>A0A494YEU6_9BURK</name>